<keyword evidence="1 3" id="KW-0378">Hydrolase</keyword>
<dbReference type="EMBL" id="JAADYS010000265">
    <property type="protein sequence ID" value="KAF4470991.1"/>
    <property type="molecule type" value="Genomic_DNA"/>
</dbReference>
<gene>
    <name evidence="3" type="ORF">FALBO_2102</name>
</gene>
<dbReference type="Pfam" id="PF07859">
    <property type="entry name" value="Abhydrolase_3"/>
    <property type="match status" value="1"/>
</dbReference>
<evidence type="ECO:0000259" key="2">
    <source>
        <dbReference type="Pfam" id="PF07859"/>
    </source>
</evidence>
<feature type="domain" description="Alpha/beta hydrolase fold-3" evidence="2">
    <location>
        <begin position="92"/>
        <end position="293"/>
    </location>
</feature>
<keyword evidence="4" id="KW-1185">Reference proteome</keyword>
<dbReference type="PANTHER" id="PTHR48081">
    <property type="entry name" value="AB HYDROLASE SUPERFAMILY PROTEIN C4A8.06C"/>
    <property type="match status" value="1"/>
</dbReference>
<dbReference type="SUPFAM" id="SSF53474">
    <property type="entry name" value="alpha/beta-Hydrolases"/>
    <property type="match status" value="1"/>
</dbReference>
<dbReference type="OrthoDB" id="408631at2759"/>
<organism evidence="3 4">
    <name type="scientific">Fusarium albosuccineum</name>
    <dbReference type="NCBI Taxonomy" id="1237068"/>
    <lineage>
        <taxon>Eukaryota</taxon>
        <taxon>Fungi</taxon>
        <taxon>Dikarya</taxon>
        <taxon>Ascomycota</taxon>
        <taxon>Pezizomycotina</taxon>
        <taxon>Sordariomycetes</taxon>
        <taxon>Hypocreomycetidae</taxon>
        <taxon>Hypocreales</taxon>
        <taxon>Nectriaceae</taxon>
        <taxon>Fusarium</taxon>
        <taxon>Fusarium decemcellulare species complex</taxon>
    </lineage>
</organism>
<dbReference type="InterPro" id="IPR050300">
    <property type="entry name" value="GDXG_lipolytic_enzyme"/>
</dbReference>
<dbReference type="InterPro" id="IPR029058">
    <property type="entry name" value="AB_hydrolase_fold"/>
</dbReference>
<dbReference type="AlphaFoldDB" id="A0A8H4LLL1"/>
<sequence length="382" mass="43153">MASSTPSFRELQRRFKEPTPAATAFYYGVAAHLMYFVNSASEYVRAVKDIFFTPADGPSLVKSYACRPSLPIRIFIPKSYDPKSEQKLPTLFSIHGGGFVLGNARDDDTWNRPFADTQSVLVIALNYSQAPRARFPTPIYDIEQVILAALSDSTLPIDRDHVAIAGFSAGGNLALSVSTLPSMSGSGDGSRRLQAVVPMYPVADMSIPREHKTQTRRYKPSLGGFRGKPKDYLLRISPIFDWAYTPPNQDLQNPLLSPIFAQKEQLPAYVFVVGCELDMLAGESWRLIRRLVDHPIEDERVGRDEPGRFGELILDDERYSFEQRSETGSYKWLLIPDQIHGFDHYVQMQPMHRDKNHFADAELKTLQCQNLIGQWLFSGPFR</sequence>
<evidence type="ECO:0000313" key="4">
    <source>
        <dbReference type="Proteomes" id="UP000554235"/>
    </source>
</evidence>
<protein>
    <submittedName>
        <fullName evidence="3">Alpha beta hydrolase fold</fullName>
    </submittedName>
</protein>
<evidence type="ECO:0000313" key="3">
    <source>
        <dbReference type="EMBL" id="KAF4470991.1"/>
    </source>
</evidence>
<evidence type="ECO:0000256" key="1">
    <source>
        <dbReference type="ARBA" id="ARBA00022801"/>
    </source>
</evidence>
<dbReference type="Proteomes" id="UP000554235">
    <property type="component" value="Unassembled WGS sequence"/>
</dbReference>
<proteinExistence type="predicted"/>
<name>A0A8H4LLL1_9HYPO</name>
<reference evidence="3 4" key="1">
    <citation type="submission" date="2020-01" db="EMBL/GenBank/DDBJ databases">
        <title>Identification and distribution of gene clusters putatively required for synthesis of sphingolipid metabolism inhibitors in phylogenetically diverse species of the filamentous fungus Fusarium.</title>
        <authorList>
            <person name="Kim H.-S."/>
            <person name="Busman M."/>
            <person name="Brown D.W."/>
            <person name="Divon H."/>
            <person name="Uhlig S."/>
            <person name="Proctor R.H."/>
        </authorList>
    </citation>
    <scope>NUCLEOTIDE SEQUENCE [LARGE SCALE GENOMIC DNA]</scope>
    <source>
        <strain evidence="3 4">NRRL 20459</strain>
    </source>
</reference>
<dbReference type="GO" id="GO:0016787">
    <property type="term" value="F:hydrolase activity"/>
    <property type="evidence" value="ECO:0007669"/>
    <property type="project" value="UniProtKB-KW"/>
</dbReference>
<dbReference type="InterPro" id="IPR013094">
    <property type="entry name" value="AB_hydrolase_3"/>
</dbReference>
<comment type="caution">
    <text evidence="3">The sequence shown here is derived from an EMBL/GenBank/DDBJ whole genome shotgun (WGS) entry which is preliminary data.</text>
</comment>
<dbReference type="Gene3D" id="3.40.50.1820">
    <property type="entry name" value="alpha/beta hydrolase"/>
    <property type="match status" value="1"/>
</dbReference>
<dbReference type="PANTHER" id="PTHR48081:SF8">
    <property type="entry name" value="ALPHA_BETA HYDROLASE FOLD-3 DOMAIN-CONTAINING PROTEIN-RELATED"/>
    <property type="match status" value="1"/>
</dbReference>
<accession>A0A8H4LLL1</accession>